<reference evidence="10" key="4">
    <citation type="submission" date="2015-06" db="UniProtKB">
        <authorList>
            <consortium name="EnsemblFungi"/>
        </authorList>
    </citation>
    <scope>IDENTIFICATION</scope>
</reference>
<dbReference type="InParanoid" id="U5H3V3"/>
<accession>U5H3V3</accession>
<feature type="domain" description="GATA-type" evidence="8">
    <location>
        <begin position="714"/>
        <end position="743"/>
    </location>
</feature>
<dbReference type="Gene3D" id="3.30.50.10">
    <property type="entry name" value="Erythroid Transcription Factor GATA-1, subunit A"/>
    <property type="match status" value="1"/>
</dbReference>
<sequence length="952" mass="101050">MASSDSHARFDFGSSSSTSTMPSLAASASASSFPFNSLIAAASATVPSTSLGRPLSSNSYSSSTPKPNTVALGRTRCYWSILSPSLDYIAVDPILDAHLKEQKDRFLGTNMLDYVHPDERDALRADLMPNPGRDGHSGIEQAGIFGSVTRCRYSRVPRIRQMLGATEPETDPEAKLIAYDSEYLSIDITTSWIGGGETGFGSGNGDELRGAVLAFFHATADKDEARDNDESRRSHWSNWCGPRSEDGGYLDQARCVELEAALARATSYNISSRHQSLSEGPPPHVFQIINTDGHPIVTFPPPSTPAHEYDPTEYAALGQQVVNKPRPSHESRTSCTRRYRDKHPLLKAGSLVSIESVVILYGAITFCVFDTGGIYLSAAAKQRAVSSASPASSSQSTTSSPRVSHAANKFELEDVPFLTPGQPKPFSFDYPEYPLFKRPRFEAPLGPKTPHDSLRLEVPQASSDRLSPPGDRRNGGLSPTVASSAAILGSLTGGPLLNPSTSPVHHPSPHLPPVQNLYRSPMQPPSAPYPAPPQPHYPFSHPATFGHPLYHQHPHMPAQVYPMYSQHSMAPQQHPMMHMATSHGYAGYPSPSLPPLGNPYGAAGGSLLSHQSHHMMQHPHLIGHTGSPHLNGDSSLPPARSGISEEGSSTQESSLGAASDPNGLNPGGAEFSTSTSTSTKGGLSSLSASTSVKKEKAPKVKTEPVANKPGPAACESCGTANSPEWRKGPSGNKSLCNACGLRYARQVSRAAKLAAAAASGEALPKKGKKSKKVKAAEAAIAEANVAAAVAAGGSGTVKEESSLGVDASLDDDSFFHAHTGAHHQDVSSSPQLVNQGEYQLPSMQANGGGGRSNGFDHPPPPPSHHQQSQPHQQMQHQQHDQQHQHHGGRHQQQSHSHHDFFGNGHTHAGFEGDQGQGEHGERATGGNGESGGGEGQTQGQGQDGSRFRSYGF</sequence>
<feature type="compositionally biased region" description="Low complexity" evidence="7">
    <location>
        <begin position="672"/>
        <end position="691"/>
    </location>
</feature>
<feature type="compositionally biased region" description="Polar residues" evidence="7">
    <location>
        <begin position="646"/>
        <end position="656"/>
    </location>
</feature>
<dbReference type="CDD" id="cd00202">
    <property type="entry name" value="ZnF_GATA"/>
    <property type="match status" value="1"/>
</dbReference>
<feature type="region of interest" description="Disordered" evidence="7">
    <location>
        <begin position="441"/>
        <end position="480"/>
    </location>
</feature>
<dbReference type="OMA" id="NGHTHAG"/>
<dbReference type="EMBL" id="GL541656">
    <property type="protein sequence ID" value="KDE07736.1"/>
    <property type="molecule type" value="Genomic_DNA"/>
</dbReference>
<dbReference type="GO" id="GO:0006355">
    <property type="term" value="P:regulation of DNA-templated transcription"/>
    <property type="evidence" value="ECO:0007669"/>
    <property type="project" value="InterPro"/>
</dbReference>
<evidence type="ECO:0000256" key="1">
    <source>
        <dbReference type="ARBA" id="ARBA00022723"/>
    </source>
</evidence>
<evidence type="ECO:0000259" key="8">
    <source>
        <dbReference type="PROSITE" id="PS50114"/>
    </source>
</evidence>
<feature type="region of interest" description="Disordered" evidence="7">
    <location>
        <begin position="840"/>
        <end position="952"/>
    </location>
</feature>
<evidence type="ECO:0000256" key="7">
    <source>
        <dbReference type="SAM" id="MobiDB-lite"/>
    </source>
</evidence>
<dbReference type="OrthoDB" id="2162994at2759"/>
<dbReference type="PROSITE" id="PS00344">
    <property type="entry name" value="GATA_ZN_FINGER_1"/>
    <property type="match status" value="1"/>
</dbReference>
<feature type="compositionally biased region" description="Gly residues" evidence="7">
    <location>
        <begin position="923"/>
        <end position="942"/>
    </location>
</feature>
<reference evidence="9 11" key="3">
    <citation type="journal article" date="2015" name="BMC Genomics">
        <title>Sex and parasites: genomic and transcriptomic analysis of Microbotryum lychnidis-dioicae, the biotrophic and plant-castrating anther smut fungus.</title>
        <authorList>
            <person name="Perlin M.H."/>
            <person name="Amselem J."/>
            <person name="Fontanillas E."/>
            <person name="Toh S.S."/>
            <person name="Chen Z."/>
            <person name="Goldberg J."/>
            <person name="Duplessis S."/>
            <person name="Henrissat B."/>
            <person name="Young S."/>
            <person name="Zeng Q."/>
            <person name="Aguileta G."/>
            <person name="Petit E."/>
            <person name="Badouin H."/>
            <person name="Andrews J."/>
            <person name="Razeeq D."/>
            <person name="Gabaldon T."/>
            <person name="Quesneville H."/>
            <person name="Giraud T."/>
            <person name="Hood M.E."/>
            <person name="Schultz D.J."/>
            <person name="Cuomo C.A."/>
        </authorList>
    </citation>
    <scope>NUCLEOTIDE SEQUENCE [LARGE SCALE GENOMIC DNA]</scope>
    <source>
        <strain evidence="9">P1A1 Lamole</strain>
        <strain evidence="11">p1A1 Lamole</strain>
    </source>
</reference>
<dbReference type="Pfam" id="PF00320">
    <property type="entry name" value="GATA"/>
    <property type="match status" value="1"/>
</dbReference>
<gene>
    <name evidence="9" type="ORF">MVLG_02009</name>
</gene>
<name>U5H3V3_USTV1</name>
<keyword evidence="1" id="KW-0479">Metal-binding</keyword>
<evidence type="ECO:0000313" key="9">
    <source>
        <dbReference type="EMBL" id="KDE07736.1"/>
    </source>
</evidence>
<dbReference type="EnsemblFungi" id="MVLG_02009T0">
    <property type="protein sequence ID" value="MVLG_02009T0"/>
    <property type="gene ID" value="MVLG_02009"/>
</dbReference>
<dbReference type="EMBL" id="AEIJ01000200">
    <property type="status" value="NOT_ANNOTATED_CDS"/>
    <property type="molecule type" value="Genomic_DNA"/>
</dbReference>
<dbReference type="Proteomes" id="UP000017200">
    <property type="component" value="Unassembled WGS sequence"/>
</dbReference>
<dbReference type="PANTHER" id="PTHR47172:SF24">
    <property type="entry name" value="GATA ZINC FINGER DOMAIN-CONTAINING PROTEIN 14-RELATED"/>
    <property type="match status" value="1"/>
</dbReference>
<dbReference type="SUPFAM" id="SSF57716">
    <property type="entry name" value="Glucocorticoid receptor-like (DNA-binding domain)"/>
    <property type="match status" value="1"/>
</dbReference>
<keyword evidence="2 6" id="KW-0863">Zinc-finger</keyword>
<feature type="region of interest" description="Disordered" evidence="7">
    <location>
        <begin position="1"/>
        <end position="22"/>
    </location>
</feature>
<keyword evidence="5" id="KW-0804">Transcription</keyword>
<feature type="region of interest" description="Disordered" evidence="7">
    <location>
        <begin position="619"/>
        <end position="729"/>
    </location>
</feature>
<reference evidence="9" key="2">
    <citation type="submission" date="2010-11" db="EMBL/GenBank/DDBJ databases">
        <authorList>
            <consortium name="The Broad Institute Genome Sequencing Platform"/>
            <person name="Earl A."/>
            <person name="Ward D."/>
            <person name="Feldgarden M."/>
            <person name="Gevers D."/>
            <person name="Butler R."/>
            <person name="Young S.K."/>
            <person name="Zeng Q."/>
            <person name="Gargeya S."/>
            <person name="Fitzgerald M."/>
            <person name="Haas B."/>
            <person name="Abouelleil A."/>
            <person name="Alvarado L."/>
            <person name="Arachchi H.M."/>
            <person name="Berlin A."/>
            <person name="Brown A."/>
            <person name="Chapman S.B."/>
            <person name="Chen Z."/>
            <person name="Dunbar C."/>
            <person name="Freedman E."/>
            <person name="Gearin G."/>
            <person name="Gellesch M."/>
            <person name="Goldberg J."/>
            <person name="Griggs A."/>
            <person name="Gujja S."/>
            <person name="Heilman E."/>
            <person name="Heiman D."/>
            <person name="Howarth C."/>
            <person name="Larson L."/>
            <person name="Lui A."/>
            <person name="MacDonald P.J.P."/>
            <person name="Mehta T."/>
            <person name="Montmayeur A."/>
            <person name="Murphy C."/>
            <person name="Neiman D."/>
            <person name="Pearson M."/>
            <person name="Priest M."/>
            <person name="Roberts A."/>
            <person name="Saif S."/>
            <person name="Shea T."/>
            <person name="Shenoy N."/>
            <person name="Sisk P."/>
            <person name="Stolte C."/>
            <person name="Sykes S."/>
            <person name="White J."/>
            <person name="Yandava C."/>
            <person name="Wortman J."/>
            <person name="Nusbaum C."/>
            <person name="Birren B."/>
        </authorList>
    </citation>
    <scope>NUCLEOTIDE SEQUENCE</scope>
    <source>
        <strain evidence="9">P1A1 Lamole</strain>
    </source>
</reference>
<dbReference type="AlphaFoldDB" id="U5H3V3"/>
<feature type="compositionally biased region" description="Basic and acidic residues" evidence="7">
    <location>
        <begin position="1"/>
        <end position="10"/>
    </location>
</feature>
<protein>
    <recommendedName>
        <fullName evidence="8">GATA-type domain-containing protein</fullName>
    </recommendedName>
</protein>
<dbReference type="InterPro" id="IPR013088">
    <property type="entry name" value="Znf_NHR/GATA"/>
</dbReference>
<dbReference type="HOGENOM" id="CLU_309539_0_0_1"/>
<evidence type="ECO:0000313" key="11">
    <source>
        <dbReference type="Proteomes" id="UP000017200"/>
    </source>
</evidence>
<evidence type="ECO:0000256" key="6">
    <source>
        <dbReference type="PROSITE-ProRule" id="PRU00094"/>
    </source>
</evidence>
<evidence type="ECO:0000256" key="5">
    <source>
        <dbReference type="ARBA" id="ARBA00023163"/>
    </source>
</evidence>
<dbReference type="PROSITE" id="PS50114">
    <property type="entry name" value="GATA_ZN_FINGER_2"/>
    <property type="match status" value="1"/>
</dbReference>
<evidence type="ECO:0000256" key="2">
    <source>
        <dbReference type="ARBA" id="ARBA00022771"/>
    </source>
</evidence>
<dbReference type="InterPro" id="IPR000679">
    <property type="entry name" value="Znf_GATA"/>
</dbReference>
<dbReference type="GO" id="GO:0043565">
    <property type="term" value="F:sequence-specific DNA binding"/>
    <property type="evidence" value="ECO:0007669"/>
    <property type="project" value="InterPro"/>
</dbReference>
<keyword evidence="4" id="KW-0805">Transcription regulation</keyword>
<dbReference type="STRING" id="683840.U5H3V3"/>
<feature type="compositionally biased region" description="Low complexity" evidence="7">
    <location>
        <begin position="864"/>
        <end position="876"/>
    </location>
</feature>
<keyword evidence="11" id="KW-1185">Reference proteome</keyword>
<keyword evidence="3" id="KW-0862">Zinc</keyword>
<organism evidence="9">
    <name type="scientific">Microbotryum lychnidis-dioicae (strain p1A1 Lamole / MvSl-1064)</name>
    <name type="common">Anther smut fungus</name>
    <dbReference type="NCBI Taxonomy" id="683840"/>
    <lineage>
        <taxon>Eukaryota</taxon>
        <taxon>Fungi</taxon>
        <taxon>Dikarya</taxon>
        <taxon>Basidiomycota</taxon>
        <taxon>Pucciniomycotina</taxon>
        <taxon>Microbotryomycetes</taxon>
        <taxon>Microbotryales</taxon>
        <taxon>Microbotryaceae</taxon>
        <taxon>Microbotryum</taxon>
    </lineage>
</organism>
<evidence type="ECO:0000256" key="4">
    <source>
        <dbReference type="ARBA" id="ARBA00023015"/>
    </source>
</evidence>
<feature type="compositionally biased region" description="Basic and acidic residues" evidence="7">
    <location>
        <begin position="692"/>
        <end position="702"/>
    </location>
</feature>
<feature type="region of interest" description="Disordered" evidence="7">
    <location>
        <begin position="492"/>
        <end position="529"/>
    </location>
</feature>
<evidence type="ECO:0000256" key="3">
    <source>
        <dbReference type="ARBA" id="ARBA00022833"/>
    </source>
</evidence>
<reference evidence="11" key="1">
    <citation type="submission" date="2010-11" db="EMBL/GenBank/DDBJ databases">
        <title>The genome sequence of Microbotryum violaceum strain p1A1 Lamole.</title>
        <authorList>
            <person name="Cuomo C."/>
            <person name="Perlin M."/>
            <person name="Young S.K."/>
            <person name="Zeng Q."/>
            <person name="Gargeya S."/>
            <person name="Alvarado L."/>
            <person name="Berlin A."/>
            <person name="Chapman S.B."/>
            <person name="Chen Z."/>
            <person name="Freedman E."/>
            <person name="Gellesch M."/>
            <person name="Goldberg J."/>
            <person name="Griggs A."/>
            <person name="Gujja S."/>
            <person name="Heilman E."/>
            <person name="Heiman D."/>
            <person name="Howarth C."/>
            <person name="Mehta T."/>
            <person name="Neiman D."/>
            <person name="Pearson M."/>
            <person name="Roberts A."/>
            <person name="Saif S."/>
            <person name="Shea T."/>
            <person name="Shenoy N."/>
            <person name="Sisk P."/>
            <person name="Stolte C."/>
            <person name="Sykes S."/>
            <person name="White J."/>
            <person name="Yandava C."/>
            <person name="Haas B."/>
            <person name="Nusbaum C."/>
            <person name="Birren B."/>
        </authorList>
    </citation>
    <scope>NUCLEOTIDE SEQUENCE [LARGE SCALE GENOMIC DNA]</scope>
    <source>
        <strain evidence="11">p1A1 Lamole</strain>
    </source>
</reference>
<proteinExistence type="predicted"/>
<dbReference type="PANTHER" id="PTHR47172">
    <property type="entry name" value="OS01G0976800 PROTEIN"/>
    <property type="match status" value="1"/>
</dbReference>
<dbReference type="GO" id="GO:0008270">
    <property type="term" value="F:zinc ion binding"/>
    <property type="evidence" value="ECO:0007669"/>
    <property type="project" value="UniProtKB-KW"/>
</dbReference>
<evidence type="ECO:0000313" key="10">
    <source>
        <dbReference type="EnsemblFungi" id="MVLG_02009T0"/>
    </source>
</evidence>
<dbReference type="SMART" id="SM00401">
    <property type="entry name" value="ZnF_GATA"/>
    <property type="match status" value="1"/>
</dbReference>